<evidence type="ECO:0000313" key="6">
    <source>
        <dbReference type="Proteomes" id="UP001595629"/>
    </source>
</evidence>
<dbReference type="Proteomes" id="UP001595629">
    <property type="component" value="Unassembled WGS sequence"/>
</dbReference>
<keyword evidence="6" id="KW-1185">Reference proteome</keyword>
<evidence type="ECO:0000256" key="1">
    <source>
        <dbReference type="ARBA" id="ARBA00022679"/>
    </source>
</evidence>
<dbReference type="PANTHER" id="PTHR43584">
    <property type="entry name" value="NUCLEOTIDYL TRANSFERASE"/>
    <property type="match status" value="1"/>
</dbReference>
<keyword evidence="2" id="KW-0548">Nucleotidyltransferase</keyword>
<reference evidence="6" key="1">
    <citation type="journal article" date="2019" name="Int. J. Syst. Evol. Microbiol.">
        <title>The Global Catalogue of Microorganisms (GCM) 10K type strain sequencing project: providing services to taxonomists for standard genome sequencing and annotation.</title>
        <authorList>
            <consortium name="The Broad Institute Genomics Platform"/>
            <consortium name="The Broad Institute Genome Sequencing Center for Infectious Disease"/>
            <person name="Wu L."/>
            <person name="Ma J."/>
        </authorList>
    </citation>
    <scope>NUCLEOTIDE SEQUENCE [LARGE SCALE GENOMIC DNA]</scope>
    <source>
        <strain evidence="6">KCTC 42911</strain>
    </source>
</reference>
<organism evidence="5 6">
    <name type="scientific">Lutimaribacter marinistellae</name>
    <dbReference type="NCBI Taxonomy" id="1820329"/>
    <lineage>
        <taxon>Bacteria</taxon>
        <taxon>Pseudomonadati</taxon>
        <taxon>Pseudomonadota</taxon>
        <taxon>Alphaproteobacteria</taxon>
        <taxon>Rhodobacterales</taxon>
        <taxon>Roseobacteraceae</taxon>
        <taxon>Lutimaribacter</taxon>
    </lineage>
</organism>
<comment type="caution">
    <text evidence="5">The sequence shown here is derived from an EMBL/GenBank/DDBJ whole genome shotgun (WGS) entry which is preliminary data.</text>
</comment>
<dbReference type="Gene3D" id="3.90.550.10">
    <property type="entry name" value="Spore Coat Polysaccharide Biosynthesis Protein SpsA, Chain A"/>
    <property type="match status" value="1"/>
</dbReference>
<feature type="domain" description="MobA-like NTP transferase" evidence="4">
    <location>
        <begin position="8"/>
        <end position="134"/>
    </location>
</feature>
<dbReference type="InterPro" id="IPR050065">
    <property type="entry name" value="GlmU-like"/>
</dbReference>
<keyword evidence="3" id="KW-0460">Magnesium</keyword>
<evidence type="ECO:0000259" key="4">
    <source>
        <dbReference type="Pfam" id="PF12804"/>
    </source>
</evidence>
<dbReference type="RefSeq" id="WP_386734554.1">
    <property type="nucleotide sequence ID" value="NZ_JBHRXI010000004.1"/>
</dbReference>
<accession>A0ABV7TDL4</accession>
<gene>
    <name evidence="5" type="ORF">ACFORG_06410</name>
</gene>
<dbReference type="Pfam" id="PF12804">
    <property type="entry name" value="NTP_transf_3"/>
    <property type="match status" value="1"/>
</dbReference>
<evidence type="ECO:0000256" key="3">
    <source>
        <dbReference type="ARBA" id="ARBA00022842"/>
    </source>
</evidence>
<evidence type="ECO:0000313" key="5">
    <source>
        <dbReference type="EMBL" id="MFC3613386.1"/>
    </source>
</evidence>
<dbReference type="InterPro" id="IPR025877">
    <property type="entry name" value="MobA-like_NTP_Trfase"/>
</dbReference>
<proteinExistence type="predicted"/>
<keyword evidence="1" id="KW-0808">Transferase</keyword>
<dbReference type="SUPFAM" id="SSF53448">
    <property type="entry name" value="Nucleotide-diphospho-sugar transferases"/>
    <property type="match status" value="1"/>
</dbReference>
<dbReference type="EMBL" id="JBHRXI010000004">
    <property type="protein sequence ID" value="MFC3613386.1"/>
    <property type="molecule type" value="Genomic_DNA"/>
</dbReference>
<evidence type="ECO:0000256" key="2">
    <source>
        <dbReference type="ARBA" id="ARBA00022695"/>
    </source>
</evidence>
<dbReference type="InterPro" id="IPR029044">
    <property type="entry name" value="Nucleotide-diphossugar_trans"/>
</dbReference>
<dbReference type="CDD" id="cd06422">
    <property type="entry name" value="NTP_transferase_like_1"/>
    <property type="match status" value="1"/>
</dbReference>
<sequence length="227" mass="24702">MTATVPVMIFAAGFGTRMHPLTADRPKPLVEVAGRPLIDHALDLTAEISPPRIVSNLHYMADMLDRHLSPRGVHLSREDDLILDTGGGLKAALPLLGADTVITLNPDAIWLGPNPLAQLLAEWNPDRMDALLMCVRPEHAINHTGKGDFTRDAQGRLLRGPGLIYGGAQIMKTQHLAKITDEVFSLNAVWDLMQTEGKLHASEYPGRWCDVGTPQGVTLAEDMLANV</sequence>
<name>A0ABV7TDL4_9RHOB</name>
<dbReference type="PANTHER" id="PTHR43584:SF8">
    <property type="entry name" value="N-ACETYLMURAMATE ALPHA-1-PHOSPHATE URIDYLYLTRANSFERASE"/>
    <property type="match status" value="1"/>
</dbReference>
<protein>
    <submittedName>
        <fullName evidence="5">Nucleotidyltransferase family protein</fullName>
    </submittedName>
</protein>